<dbReference type="EMBL" id="JBHTKL010000005">
    <property type="protein sequence ID" value="MFD1020128.1"/>
    <property type="molecule type" value="Genomic_DNA"/>
</dbReference>
<dbReference type="InterPro" id="IPR006143">
    <property type="entry name" value="RND_pump_MFP"/>
</dbReference>
<dbReference type="SUPFAM" id="SSF111369">
    <property type="entry name" value="HlyD-like secretion proteins"/>
    <property type="match status" value="2"/>
</dbReference>
<evidence type="ECO:0000313" key="5">
    <source>
        <dbReference type="EMBL" id="MFD1020128.1"/>
    </source>
</evidence>
<proteinExistence type="inferred from homology"/>
<feature type="coiled-coil region" evidence="2">
    <location>
        <begin position="101"/>
        <end position="254"/>
    </location>
</feature>
<feature type="domain" description="Multidrug resistance protein MdtA-like barrel-sandwich hybrid" evidence="3">
    <location>
        <begin position="64"/>
        <end position="289"/>
    </location>
</feature>
<evidence type="ECO:0000313" key="6">
    <source>
        <dbReference type="Proteomes" id="UP001596990"/>
    </source>
</evidence>
<dbReference type="Gene3D" id="2.40.30.170">
    <property type="match status" value="1"/>
</dbReference>
<organism evidence="5 6">
    <name type="scientific">Thalassobacillus hwangdonensis</name>
    <dbReference type="NCBI Taxonomy" id="546108"/>
    <lineage>
        <taxon>Bacteria</taxon>
        <taxon>Bacillati</taxon>
        <taxon>Bacillota</taxon>
        <taxon>Bacilli</taxon>
        <taxon>Bacillales</taxon>
        <taxon>Bacillaceae</taxon>
        <taxon>Thalassobacillus</taxon>
    </lineage>
</organism>
<evidence type="ECO:0000256" key="2">
    <source>
        <dbReference type="SAM" id="Coils"/>
    </source>
</evidence>
<evidence type="ECO:0000259" key="4">
    <source>
        <dbReference type="Pfam" id="PF25989"/>
    </source>
</evidence>
<keyword evidence="6" id="KW-1185">Reference proteome</keyword>
<dbReference type="InterPro" id="IPR058625">
    <property type="entry name" value="MdtA-like_BSH"/>
</dbReference>
<feature type="domain" description="YknX-like C-terminal permuted SH3-like" evidence="4">
    <location>
        <begin position="375"/>
        <end position="440"/>
    </location>
</feature>
<dbReference type="InterPro" id="IPR058637">
    <property type="entry name" value="YknX-like_C"/>
</dbReference>
<dbReference type="Gene3D" id="2.40.420.20">
    <property type="match status" value="1"/>
</dbReference>
<name>A0ABW3L532_9BACI</name>
<comment type="caution">
    <text evidence="5">The sequence shown here is derived from an EMBL/GenBank/DDBJ whole genome shotgun (WGS) entry which is preliminary data.</text>
</comment>
<accession>A0ABW3L532</accession>
<dbReference type="NCBIfam" id="TIGR01730">
    <property type="entry name" value="RND_mfp"/>
    <property type="match status" value="1"/>
</dbReference>
<comment type="similarity">
    <text evidence="1">Belongs to the membrane fusion protein (MFP) (TC 8.A.1) family.</text>
</comment>
<dbReference type="Gene3D" id="2.40.50.100">
    <property type="match status" value="1"/>
</dbReference>
<evidence type="ECO:0000256" key="1">
    <source>
        <dbReference type="ARBA" id="ARBA00009477"/>
    </source>
</evidence>
<dbReference type="RefSeq" id="WP_386061181.1">
    <property type="nucleotide sequence ID" value="NZ_JBHTKL010000005.1"/>
</dbReference>
<sequence>MKKFKLLAAALIGTLIISGCSDKEENAEPENQITPVETALVTKGDLSIDRKVNGRAVAGTTSPVIPRQPGELVTLNVEKGDQVNEGDAIATVDPGNANSQVELQELAVQQAQQQLENAQIAKRQAEQGLASAQDQVQLAKDAQQASSTEMRRNIDAAQQQYAQVKEIADQSKELAEEGTIPEVIYEQAQAQADQAYAQYQQLKNQKPATSGNLQQAEAQVDQAREQVNQADVGIEQARLQVEQAQVQLNQAKSQASDNTITATASGEITRLNAREGDFVSNQQPIATIVSIDTMSIEATVTAGQLNLFEKSQEIEVRVDALDETVTANISYVSSVPNDTGLYPVEASITNVDKKIKPGMMATFLLPEIIVENTLIVPTEAVVEQSDGAYIYQVVDNVAKQISVTIVESQSDRTAIEAEIEKGAEIVTTGQLTLSDGADVSIIKEDA</sequence>
<reference evidence="6" key="1">
    <citation type="journal article" date="2019" name="Int. J. Syst. Evol. Microbiol.">
        <title>The Global Catalogue of Microorganisms (GCM) 10K type strain sequencing project: providing services to taxonomists for standard genome sequencing and annotation.</title>
        <authorList>
            <consortium name="The Broad Institute Genomics Platform"/>
            <consortium name="The Broad Institute Genome Sequencing Center for Infectious Disease"/>
            <person name="Wu L."/>
            <person name="Ma J."/>
        </authorList>
    </citation>
    <scope>NUCLEOTIDE SEQUENCE [LARGE SCALE GENOMIC DNA]</scope>
    <source>
        <strain evidence="6">CCUG 56607</strain>
    </source>
</reference>
<dbReference type="Proteomes" id="UP001596990">
    <property type="component" value="Unassembled WGS sequence"/>
</dbReference>
<protein>
    <submittedName>
        <fullName evidence="5">Efflux RND transporter periplasmic adaptor subunit</fullName>
    </submittedName>
</protein>
<dbReference type="Pfam" id="PF25989">
    <property type="entry name" value="YknX_C"/>
    <property type="match status" value="1"/>
</dbReference>
<dbReference type="PROSITE" id="PS51257">
    <property type="entry name" value="PROKAR_LIPOPROTEIN"/>
    <property type="match status" value="1"/>
</dbReference>
<gene>
    <name evidence="5" type="ORF">ACFQ2J_13155</name>
</gene>
<keyword evidence="2" id="KW-0175">Coiled coil</keyword>
<evidence type="ECO:0000259" key="3">
    <source>
        <dbReference type="Pfam" id="PF25917"/>
    </source>
</evidence>
<dbReference type="Pfam" id="PF25917">
    <property type="entry name" value="BSH_RND"/>
    <property type="match status" value="1"/>
</dbReference>
<dbReference type="PANTHER" id="PTHR30469">
    <property type="entry name" value="MULTIDRUG RESISTANCE PROTEIN MDTA"/>
    <property type="match status" value="1"/>
</dbReference>